<dbReference type="STRING" id="1802115.A2756_05680"/>
<sequence>MEDAKCKTCRRVGEKLFLKGERCFSAKCAFVRKPYPPGIHGRTARRGSSEFAVQLREKQKLRKLYGVAERQFENYVKAATTSKGDAGGNLLAGLELRLDNAIFQSGLAPSRSMARQLVSHGHVLVNKRKSRVPSYALRVGDVIALSKRALQSKTVVDFEPIFAKYNPPEWLFVDKTAHEARIATVPQITDGAQLHGTKLIIEYYAR</sequence>
<dbReference type="Pfam" id="PF01479">
    <property type="entry name" value="S4"/>
    <property type="match status" value="1"/>
</dbReference>
<dbReference type="InterPro" id="IPR022801">
    <property type="entry name" value="Ribosomal_uS4"/>
</dbReference>
<dbReference type="HAMAP" id="MF_01306_B">
    <property type="entry name" value="Ribosomal_uS4_B"/>
    <property type="match status" value="1"/>
</dbReference>
<dbReference type="SMART" id="SM00363">
    <property type="entry name" value="S4"/>
    <property type="match status" value="1"/>
</dbReference>
<dbReference type="Pfam" id="PF00163">
    <property type="entry name" value="Ribosomal_S4"/>
    <property type="match status" value="1"/>
</dbReference>
<proteinExistence type="inferred from homology"/>
<evidence type="ECO:0000256" key="7">
    <source>
        <dbReference type="HAMAP-Rule" id="MF_01306"/>
    </source>
</evidence>
<evidence type="ECO:0000256" key="6">
    <source>
        <dbReference type="ARBA" id="ARBA00035254"/>
    </source>
</evidence>
<dbReference type="Proteomes" id="UP000177785">
    <property type="component" value="Unassembled WGS sequence"/>
</dbReference>
<dbReference type="NCBIfam" id="NF003717">
    <property type="entry name" value="PRK05327.1"/>
    <property type="match status" value="1"/>
</dbReference>
<accession>A0A1G2G1D9</accession>
<dbReference type="NCBIfam" id="TIGR01017">
    <property type="entry name" value="rpsD_bact"/>
    <property type="match status" value="1"/>
</dbReference>
<dbReference type="Gene3D" id="1.10.1050.10">
    <property type="entry name" value="Ribosomal Protein S4 Delta 41, Chain A, domain 1"/>
    <property type="match status" value="1"/>
</dbReference>
<feature type="domain" description="RNA-binding S4" evidence="8">
    <location>
        <begin position="96"/>
        <end position="160"/>
    </location>
</feature>
<comment type="function">
    <text evidence="7">One of the primary rRNA binding proteins, it binds directly to 16S rRNA where it nucleates assembly of the body of the 30S subunit.</text>
</comment>
<comment type="subunit">
    <text evidence="7">Part of the 30S ribosomal subunit. Contacts protein S5. The interaction surface between S4 and S5 is involved in control of translational fidelity.</text>
</comment>
<dbReference type="InterPro" id="IPR002942">
    <property type="entry name" value="S4_RNA-bd"/>
</dbReference>
<dbReference type="PROSITE" id="PS50889">
    <property type="entry name" value="S4"/>
    <property type="match status" value="1"/>
</dbReference>
<comment type="function">
    <text evidence="7">With S5 and S12 plays an important role in translational accuracy.</text>
</comment>
<keyword evidence="5 7" id="KW-0687">Ribonucleoprotein</keyword>
<dbReference type="GO" id="GO:0015935">
    <property type="term" value="C:small ribosomal subunit"/>
    <property type="evidence" value="ECO:0007669"/>
    <property type="project" value="InterPro"/>
</dbReference>
<name>A0A1G2G1D9_9BACT</name>
<dbReference type="AlphaFoldDB" id="A0A1G2G1D9"/>
<dbReference type="GO" id="GO:0042274">
    <property type="term" value="P:ribosomal small subunit biogenesis"/>
    <property type="evidence" value="ECO:0007669"/>
    <property type="project" value="TreeGrafter"/>
</dbReference>
<dbReference type="SUPFAM" id="SSF55174">
    <property type="entry name" value="Alpha-L RNA-binding motif"/>
    <property type="match status" value="1"/>
</dbReference>
<organism evidence="10 11">
    <name type="scientific">Candidatus Ryanbacteria bacterium RIFCSPHIGHO2_01_FULL_48_27</name>
    <dbReference type="NCBI Taxonomy" id="1802115"/>
    <lineage>
        <taxon>Bacteria</taxon>
        <taxon>Candidatus Ryaniibacteriota</taxon>
    </lineage>
</organism>
<dbReference type="PANTHER" id="PTHR11831">
    <property type="entry name" value="30S 40S RIBOSOMAL PROTEIN"/>
    <property type="match status" value="1"/>
</dbReference>
<evidence type="ECO:0000256" key="4">
    <source>
        <dbReference type="ARBA" id="ARBA00022980"/>
    </source>
</evidence>
<evidence type="ECO:0000313" key="10">
    <source>
        <dbReference type="EMBL" id="OGZ43812.1"/>
    </source>
</evidence>
<dbReference type="GO" id="GO:0006412">
    <property type="term" value="P:translation"/>
    <property type="evidence" value="ECO:0007669"/>
    <property type="project" value="UniProtKB-UniRule"/>
</dbReference>
<dbReference type="CDD" id="cd00165">
    <property type="entry name" value="S4"/>
    <property type="match status" value="1"/>
</dbReference>
<keyword evidence="4 7" id="KW-0689">Ribosomal protein</keyword>
<evidence type="ECO:0000256" key="1">
    <source>
        <dbReference type="ARBA" id="ARBA00007465"/>
    </source>
</evidence>
<dbReference type="GO" id="GO:0019843">
    <property type="term" value="F:rRNA binding"/>
    <property type="evidence" value="ECO:0007669"/>
    <property type="project" value="UniProtKB-UniRule"/>
</dbReference>
<reference evidence="10 11" key="1">
    <citation type="journal article" date="2016" name="Nat. Commun.">
        <title>Thousands of microbial genomes shed light on interconnected biogeochemical processes in an aquifer system.</title>
        <authorList>
            <person name="Anantharaman K."/>
            <person name="Brown C.T."/>
            <person name="Hug L.A."/>
            <person name="Sharon I."/>
            <person name="Castelle C.J."/>
            <person name="Probst A.J."/>
            <person name="Thomas B.C."/>
            <person name="Singh A."/>
            <person name="Wilkins M.J."/>
            <person name="Karaoz U."/>
            <person name="Brodie E.L."/>
            <person name="Williams K.H."/>
            <person name="Hubbard S.S."/>
            <person name="Banfield J.F."/>
        </authorList>
    </citation>
    <scope>NUCLEOTIDE SEQUENCE [LARGE SCALE GENOMIC DNA]</scope>
</reference>
<dbReference type="EMBL" id="MHNL01000029">
    <property type="protein sequence ID" value="OGZ43812.1"/>
    <property type="molecule type" value="Genomic_DNA"/>
</dbReference>
<evidence type="ECO:0000256" key="5">
    <source>
        <dbReference type="ARBA" id="ARBA00023274"/>
    </source>
</evidence>
<evidence type="ECO:0000313" key="11">
    <source>
        <dbReference type="Proteomes" id="UP000177785"/>
    </source>
</evidence>
<evidence type="ECO:0000259" key="8">
    <source>
        <dbReference type="SMART" id="SM00363"/>
    </source>
</evidence>
<dbReference type="SMART" id="SM01390">
    <property type="entry name" value="Ribosomal_S4"/>
    <property type="match status" value="1"/>
</dbReference>
<dbReference type="FunFam" id="3.10.290.10:FF:000001">
    <property type="entry name" value="30S ribosomal protein S4"/>
    <property type="match status" value="1"/>
</dbReference>
<evidence type="ECO:0000256" key="2">
    <source>
        <dbReference type="ARBA" id="ARBA00022730"/>
    </source>
</evidence>
<protein>
    <recommendedName>
        <fullName evidence="6 7">Small ribosomal subunit protein uS4</fullName>
    </recommendedName>
</protein>
<dbReference type="InterPro" id="IPR005709">
    <property type="entry name" value="Ribosomal_uS4_bac-type"/>
</dbReference>
<evidence type="ECO:0000259" key="9">
    <source>
        <dbReference type="SMART" id="SM01390"/>
    </source>
</evidence>
<dbReference type="Gene3D" id="3.10.290.10">
    <property type="entry name" value="RNA-binding S4 domain"/>
    <property type="match status" value="1"/>
</dbReference>
<dbReference type="GO" id="GO:0003735">
    <property type="term" value="F:structural constituent of ribosome"/>
    <property type="evidence" value="ECO:0007669"/>
    <property type="project" value="InterPro"/>
</dbReference>
<dbReference type="PANTHER" id="PTHR11831:SF4">
    <property type="entry name" value="SMALL RIBOSOMAL SUBUNIT PROTEIN US4M"/>
    <property type="match status" value="1"/>
</dbReference>
<keyword evidence="3 7" id="KW-0694">RNA-binding</keyword>
<comment type="caution">
    <text evidence="10">The sequence shown here is derived from an EMBL/GenBank/DDBJ whole genome shotgun (WGS) entry which is preliminary data.</text>
</comment>
<keyword evidence="2 7" id="KW-0699">rRNA-binding</keyword>
<feature type="domain" description="Small ribosomal subunit protein uS4 N-terminal" evidence="9">
    <location>
        <begin position="3"/>
        <end position="95"/>
    </location>
</feature>
<comment type="similarity">
    <text evidence="1 7">Belongs to the universal ribosomal protein uS4 family.</text>
</comment>
<dbReference type="InterPro" id="IPR036986">
    <property type="entry name" value="S4_RNA-bd_sf"/>
</dbReference>
<evidence type="ECO:0000256" key="3">
    <source>
        <dbReference type="ARBA" id="ARBA00022884"/>
    </source>
</evidence>
<gene>
    <name evidence="7" type="primary">rpsD</name>
    <name evidence="10" type="ORF">A2756_05680</name>
</gene>
<dbReference type="InterPro" id="IPR001912">
    <property type="entry name" value="Ribosomal_uS4_N"/>
</dbReference>